<accession>X6L850</accession>
<feature type="region of interest" description="Disordered" evidence="1">
    <location>
        <begin position="440"/>
        <end position="461"/>
    </location>
</feature>
<dbReference type="EMBL" id="ASPP01047572">
    <property type="protein sequence ID" value="ETN98122.1"/>
    <property type="molecule type" value="Genomic_DNA"/>
</dbReference>
<dbReference type="OrthoDB" id="2408987at2759"/>
<protein>
    <submittedName>
        <fullName evidence="2">Uncharacterized protein</fullName>
    </submittedName>
</protein>
<dbReference type="Proteomes" id="UP000023152">
    <property type="component" value="Unassembled WGS sequence"/>
</dbReference>
<evidence type="ECO:0000313" key="2">
    <source>
        <dbReference type="EMBL" id="ETN98122.1"/>
    </source>
</evidence>
<organism evidence="2 3">
    <name type="scientific">Reticulomyxa filosa</name>
    <dbReference type="NCBI Taxonomy" id="46433"/>
    <lineage>
        <taxon>Eukaryota</taxon>
        <taxon>Sar</taxon>
        <taxon>Rhizaria</taxon>
        <taxon>Retaria</taxon>
        <taxon>Foraminifera</taxon>
        <taxon>Monothalamids</taxon>
        <taxon>Reticulomyxidae</taxon>
        <taxon>Reticulomyxa</taxon>
    </lineage>
</organism>
<gene>
    <name evidence="2" type="ORF">RFI_39394</name>
</gene>
<sequence>MFRSSKAEDTTHFIIVNLSNPFTILLNNPDQYEDQRMLGEPPKNVKSSAFSLHHCRNGHALLMKKHGTVRRVTKCTDPWCSAKIEEPELLAQQTNIQSEIDDLYLYSQCCFPFFSKRHNLDVIFDLRQQKNISPVICELLQLLNSLTMLLRDVSELQGCPILIKLLKHSDNITELLWKRAKQQFMTLCKMTELSEEQLSMALHLWFRKFRNWYNQTSLETLQTVIPSIIQNFEKKFEKKYISYFGKPAILKSTLFYESEIRKIIGEEETYPDVDTSFIRNLFLVTRKMSSEELLFKLYNNAELANKYPLLFNTLKIIDKLECVRYLPSIGQWMKYCYVEYSGRLTYRECQNTTINTIISNCYDKKAIQEWQGFKQCWNMFVDERINVGSTEITIPELLNNKEVSFNHCTAHTNTPGLFIVAIVEMLQDIQNNLLKNIGSYKRKSPSSSNDDEKKKKKNEQKYDNNSTSIVISKSLFDITNQDIICIDKEKIDDIIRSWYCPTLEYGQDYRDEWIDFKSIENEIYDCAIFGRHEIDISVAMFEYANELTIQSILDNLDRYYPSFKKCTFNSNELEFVQSFFDDPHQAQHVLEITYQIIVMMGHNISDLNMDEHLSKWMEKMKFEKEDWKLFEKKNTLLVNHVGELWHTLNSLQS</sequence>
<name>X6L850_RETFI</name>
<evidence type="ECO:0000256" key="1">
    <source>
        <dbReference type="SAM" id="MobiDB-lite"/>
    </source>
</evidence>
<proteinExistence type="predicted"/>
<dbReference type="AlphaFoldDB" id="X6L850"/>
<comment type="caution">
    <text evidence="2">The sequence shown here is derived from an EMBL/GenBank/DDBJ whole genome shotgun (WGS) entry which is preliminary data.</text>
</comment>
<evidence type="ECO:0000313" key="3">
    <source>
        <dbReference type="Proteomes" id="UP000023152"/>
    </source>
</evidence>
<keyword evidence="3" id="KW-1185">Reference proteome</keyword>
<reference evidence="2 3" key="1">
    <citation type="journal article" date="2013" name="Curr. Biol.">
        <title>The Genome of the Foraminiferan Reticulomyxa filosa.</title>
        <authorList>
            <person name="Glockner G."/>
            <person name="Hulsmann N."/>
            <person name="Schleicher M."/>
            <person name="Noegel A.A."/>
            <person name="Eichinger L."/>
            <person name="Gallinger C."/>
            <person name="Pawlowski J."/>
            <person name="Sierra R."/>
            <person name="Euteneuer U."/>
            <person name="Pillet L."/>
            <person name="Moustafa A."/>
            <person name="Platzer M."/>
            <person name="Groth M."/>
            <person name="Szafranski K."/>
            <person name="Schliwa M."/>
        </authorList>
    </citation>
    <scope>NUCLEOTIDE SEQUENCE [LARGE SCALE GENOMIC DNA]</scope>
</reference>